<evidence type="ECO:0000313" key="2">
    <source>
        <dbReference type="Proteomes" id="UP000692954"/>
    </source>
</evidence>
<evidence type="ECO:0000313" key="1">
    <source>
        <dbReference type="EMBL" id="CAD8117269.1"/>
    </source>
</evidence>
<name>A0A8S1QNS5_9CILI</name>
<comment type="caution">
    <text evidence="1">The sequence shown here is derived from an EMBL/GenBank/DDBJ whole genome shotgun (WGS) entry which is preliminary data.</text>
</comment>
<organism evidence="1 2">
    <name type="scientific">Paramecium sonneborni</name>
    <dbReference type="NCBI Taxonomy" id="65129"/>
    <lineage>
        <taxon>Eukaryota</taxon>
        <taxon>Sar</taxon>
        <taxon>Alveolata</taxon>
        <taxon>Ciliophora</taxon>
        <taxon>Intramacronucleata</taxon>
        <taxon>Oligohymenophorea</taxon>
        <taxon>Peniculida</taxon>
        <taxon>Parameciidae</taxon>
        <taxon>Paramecium</taxon>
    </lineage>
</organism>
<accession>A0A8S1QNS5</accession>
<gene>
    <name evidence="1" type="ORF">PSON_ATCC_30995.1.T1130114</name>
</gene>
<dbReference type="Proteomes" id="UP000692954">
    <property type="component" value="Unassembled WGS sequence"/>
</dbReference>
<reference evidence="1" key="1">
    <citation type="submission" date="2021-01" db="EMBL/GenBank/DDBJ databases">
        <authorList>
            <consortium name="Genoscope - CEA"/>
            <person name="William W."/>
        </authorList>
    </citation>
    <scope>NUCLEOTIDE SEQUENCE</scope>
</reference>
<dbReference type="AlphaFoldDB" id="A0A8S1QNS5"/>
<sequence>MQIGEDGIFWNDLLFEGQNKFTKLIILQVYIVISSKDKIEGVKRKTNVKEQLEFNYQFQERFKAGKNLVYEIEWPKKQKINTWIYTKARRQFILLSIKIF</sequence>
<protein>
    <submittedName>
        <fullName evidence="1">Uncharacterized protein</fullName>
    </submittedName>
</protein>
<dbReference type="EMBL" id="CAJJDN010000113">
    <property type="protein sequence ID" value="CAD8117269.1"/>
    <property type="molecule type" value="Genomic_DNA"/>
</dbReference>
<keyword evidence="2" id="KW-1185">Reference proteome</keyword>
<proteinExistence type="predicted"/>